<organism evidence="1">
    <name type="scientific">Lepeophtheirus salmonis</name>
    <name type="common">Salmon louse</name>
    <name type="synonym">Caligus salmonis</name>
    <dbReference type="NCBI Taxonomy" id="72036"/>
    <lineage>
        <taxon>Eukaryota</taxon>
        <taxon>Metazoa</taxon>
        <taxon>Ecdysozoa</taxon>
        <taxon>Arthropoda</taxon>
        <taxon>Crustacea</taxon>
        <taxon>Multicrustacea</taxon>
        <taxon>Hexanauplia</taxon>
        <taxon>Copepoda</taxon>
        <taxon>Siphonostomatoida</taxon>
        <taxon>Caligidae</taxon>
        <taxon>Lepeophtheirus</taxon>
    </lineage>
</organism>
<dbReference type="AlphaFoldDB" id="A0A0K2UNY3"/>
<dbReference type="EMBL" id="HACA01022608">
    <property type="protein sequence ID" value="CDW39969.1"/>
    <property type="molecule type" value="Transcribed_RNA"/>
</dbReference>
<reference evidence="1" key="1">
    <citation type="submission" date="2014-05" db="EMBL/GenBank/DDBJ databases">
        <authorList>
            <person name="Chronopoulou M."/>
        </authorList>
    </citation>
    <scope>NUCLEOTIDE SEQUENCE</scope>
    <source>
        <tissue evidence="1">Whole organism</tissue>
    </source>
</reference>
<name>A0A0K2UNY3_LEPSM</name>
<accession>A0A0K2UNY3</accession>
<evidence type="ECO:0000313" key="1">
    <source>
        <dbReference type="EMBL" id="CDW39969.1"/>
    </source>
</evidence>
<protein>
    <submittedName>
        <fullName evidence="1">Uncharacterized protein</fullName>
    </submittedName>
</protein>
<proteinExistence type="predicted"/>
<sequence>MQFQKSLRISITCAVYLKLLN</sequence>